<proteinExistence type="inferred from homology"/>
<feature type="domain" description="THIF-type NAD/FAD binding fold" evidence="9">
    <location>
        <begin position="91"/>
        <end position="209"/>
    </location>
</feature>
<dbReference type="GO" id="GO:0071566">
    <property type="term" value="F:UFM1 activating enzyme activity"/>
    <property type="evidence" value="ECO:0007669"/>
    <property type="project" value="TreeGrafter"/>
</dbReference>
<evidence type="ECO:0000259" key="9">
    <source>
        <dbReference type="Pfam" id="PF00899"/>
    </source>
</evidence>
<evidence type="ECO:0000313" key="11">
    <source>
        <dbReference type="WBParaSite" id="jg12260"/>
    </source>
</evidence>
<keyword evidence="6" id="KW-0862">Zinc</keyword>
<dbReference type="InterPro" id="IPR045886">
    <property type="entry name" value="ThiF/MoeB/HesA"/>
</dbReference>
<evidence type="ECO:0000256" key="2">
    <source>
        <dbReference type="ARBA" id="ARBA00016279"/>
    </source>
</evidence>
<dbReference type="InterPro" id="IPR000594">
    <property type="entry name" value="ThiF_NAD_FAD-bd"/>
</dbReference>
<evidence type="ECO:0000256" key="7">
    <source>
        <dbReference type="ARBA" id="ARBA00022840"/>
    </source>
</evidence>
<evidence type="ECO:0000256" key="8">
    <source>
        <dbReference type="SAM" id="MobiDB-lite"/>
    </source>
</evidence>
<dbReference type="GO" id="GO:0005524">
    <property type="term" value="F:ATP binding"/>
    <property type="evidence" value="ECO:0007669"/>
    <property type="project" value="UniProtKB-KW"/>
</dbReference>
<reference evidence="11" key="1">
    <citation type="submission" date="2022-11" db="UniProtKB">
        <authorList>
            <consortium name="WormBaseParasite"/>
        </authorList>
    </citation>
    <scope>IDENTIFICATION</scope>
</reference>
<protein>
    <recommendedName>
        <fullName evidence="2">Ubiquitin-like modifier-activating enzyme 5</fullName>
    </recommendedName>
</protein>
<keyword evidence="7" id="KW-0067">ATP-binding</keyword>
<organism evidence="10 11">
    <name type="scientific">Ditylenchus dipsaci</name>
    <dbReference type="NCBI Taxonomy" id="166011"/>
    <lineage>
        <taxon>Eukaryota</taxon>
        <taxon>Metazoa</taxon>
        <taxon>Ecdysozoa</taxon>
        <taxon>Nematoda</taxon>
        <taxon>Chromadorea</taxon>
        <taxon>Rhabditida</taxon>
        <taxon>Tylenchina</taxon>
        <taxon>Tylenchomorpha</taxon>
        <taxon>Sphaerularioidea</taxon>
        <taxon>Anguinidae</taxon>
        <taxon>Anguininae</taxon>
        <taxon>Ditylenchus</taxon>
    </lineage>
</organism>
<dbReference type="GO" id="GO:0005829">
    <property type="term" value="C:cytosol"/>
    <property type="evidence" value="ECO:0007669"/>
    <property type="project" value="TreeGrafter"/>
</dbReference>
<keyword evidence="3" id="KW-0479">Metal-binding</keyword>
<keyword evidence="10" id="KW-1185">Reference proteome</keyword>
<keyword evidence="4" id="KW-0547">Nucleotide-binding</keyword>
<evidence type="ECO:0000313" key="10">
    <source>
        <dbReference type="Proteomes" id="UP000887574"/>
    </source>
</evidence>
<dbReference type="GO" id="GO:0071569">
    <property type="term" value="P:protein ufmylation"/>
    <property type="evidence" value="ECO:0007669"/>
    <property type="project" value="TreeGrafter"/>
</dbReference>
<dbReference type="InterPro" id="IPR035985">
    <property type="entry name" value="Ubiquitin-activating_enz"/>
</dbReference>
<evidence type="ECO:0000256" key="5">
    <source>
        <dbReference type="ARBA" id="ARBA00022786"/>
    </source>
</evidence>
<dbReference type="PANTHER" id="PTHR10953">
    <property type="entry name" value="UBIQUITIN-ACTIVATING ENZYME E1"/>
    <property type="match status" value="1"/>
</dbReference>
<evidence type="ECO:0000256" key="4">
    <source>
        <dbReference type="ARBA" id="ARBA00022741"/>
    </source>
</evidence>
<dbReference type="SUPFAM" id="SSF69572">
    <property type="entry name" value="Activating enzymes of the ubiquitin-like proteins"/>
    <property type="match status" value="1"/>
</dbReference>
<dbReference type="AlphaFoldDB" id="A0A915CU55"/>
<name>A0A915CU55_9BILA</name>
<dbReference type="PANTHER" id="PTHR10953:SF9">
    <property type="entry name" value="UBIQUITIN-LIKE MODIFIER-ACTIVATING ENZYME 5"/>
    <property type="match status" value="1"/>
</dbReference>
<feature type="region of interest" description="Disordered" evidence="8">
    <location>
        <begin position="283"/>
        <end position="315"/>
    </location>
</feature>
<evidence type="ECO:0000256" key="1">
    <source>
        <dbReference type="ARBA" id="ARBA00005339"/>
    </source>
</evidence>
<feature type="compositionally biased region" description="Polar residues" evidence="8">
    <location>
        <begin position="296"/>
        <end position="315"/>
    </location>
</feature>
<dbReference type="Pfam" id="PF00899">
    <property type="entry name" value="ThiF"/>
    <property type="match status" value="1"/>
</dbReference>
<accession>A0A915CU55</accession>
<evidence type="ECO:0000256" key="6">
    <source>
        <dbReference type="ARBA" id="ARBA00022833"/>
    </source>
</evidence>
<evidence type="ECO:0000256" key="3">
    <source>
        <dbReference type="ARBA" id="ARBA00022723"/>
    </source>
</evidence>
<sequence length="315" mass="35146">MLLLTSPNALFGLVAFYDHYALLIVLQASPQLDPLRLDADRCAVGKLILFDYDKVELANMNRLFYQPHQSGLSKVEAAKDTLLHINPDGQFEARIAVNTACNEENHVWMESGVSEKRCFWTHSDIEPGKTACFACLPPLVVASNIDEKTLKKEGVCAASLPTTMAIVAGFLVQNTLKYLLKFGEVSTYLGYNALVDFFPKQEIFPNPQCDDKFCRQRQKEYQAKKAREPKVEKHSVENSIQPVTHDDNSFGIELVSSEENESLASSHQTLNGLGEGLKYAYDLPTSQEVKQDEPSKTSSTTVNDLSNLMSQLKSM</sequence>
<dbReference type="Proteomes" id="UP000887574">
    <property type="component" value="Unplaced"/>
</dbReference>
<dbReference type="WBParaSite" id="jg12260">
    <property type="protein sequence ID" value="jg12260"/>
    <property type="gene ID" value="jg12260"/>
</dbReference>
<dbReference type="Gene3D" id="3.40.50.720">
    <property type="entry name" value="NAD(P)-binding Rossmann-like Domain"/>
    <property type="match status" value="2"/>
</dbReference>
<comment type="similarity">
    <text evidence="1">Belongs to the ubiquitin-activating E1 family. UBA5 subfamily.</text>
</comment>
<keyword evidence="5" id="KW-0833">Ubl conjugation pathway</keyword>
<dbReference type="GO" id="GO:0046872">
    <property type="term" value="F:metal ion binding"/>
    <property type="evidence" value="ECO:0007669"/>
    <property type="project" value="UniProtKB-KW"/>
</dbReference>